<dbReference type="Gene3D" id="1.10.10.10">
    <property type="entry name" value="Winged helix-like DNA-binding domain superfamily/Winged helix DNA-binding domain"/>
    <property type="match status" value="1"/>
</dbReference>
<dbReference type="InterPro" id="IPR036388">
    <property type="entry name" value="WH-like_DNA-bd_sf"/>
</dbReference>
<organism evidence="1 2">
    <name type="scientific">Coralloluteibacterium thermophilum</name>
    <dbReference type="NCBI Taxonomy" id="2707049"/>
    <lineage>
        <taxon>Bacteria</taxon>
        <taxon>Pseudomonadati</taxon>
        <taxon>Pseudomonadota</taxon>
        <taxon>Gammaproteobacteria</taxon>
        <taxon>Lysobacterales</taxon>
        <taxon>Lysobacteraceae</taxon>
        <taxon>Coralloluteibacterium</taxon>
    </lineage>
</organism>
<gene>
    <name evidence="1" type="ORF">ACFO3Q_04130</name>
</gene>
<name>A0ABV9NHD0_9GAMM</name>
<proteinExistence type="predicted"/>
<protein>
    <recommendedName>
        <fullName evidence="3">Tail fiber domain-containing protein</fullName>
    </recommendedName>
</protein>
<evidence type="ECO:0008006" key="3">
    <source>
        <dbReference type="Google" id="ProtNLM"/>
    </source>
</evidence>
<sequence length="71" mass="7967">DEQHEIREEWPDEYDDEGNLVRAAGSAVVQEAAPAGDRYSLRPSELAWFVLRGLAQRQESLEARVAALEAQ</sequence>
<accession>A0ABV9NHD0</accession>
<dbReference type="RefSeq" id="WP_377003371.1">
    <property type="nucleotide sequence ID" value="NZ_JBHSGG010000010.1"/>
</dbReference>
<comment type="caution">
    <text evidence="1">The sequence shown here is derived from an EMBL/GenBank/DDBJ whole genome shotgun (WGS) entry which is preliminary data.</text>
</comment>
<dbReference type="EMBL" id="JBHSGG010000010">
    <property type="protein sequence ID" value="MFC4727356.1"/>
    <property type="molecule type" value="Genomic_DNA"/>
</dbReference>
<keyword evidence="2" id="KW-1185">Reference proteome</keyword>
<evidence type="ECO:0000313" key="1">
    <source>
        <dbReference type="EMBL" id="MFC4727356.1"/>
    </source>
</evidence>
<dbReference type="Proteomes" id="UP001595892">
    <property type="component" value="Unassembled WGS sequence"/>
</dbReference>
<reference evidence="2" key="1">
    <citation type="journal article" date="2019" name="Int. J. Syst. Evol. Microbiol.">
        <title>The Global Catalogue of Microorganisms (GCM) 10K type strain sequencing project: providing services to taxonomists for standard genome sequencing and annotation.</title>
        <authorList>
            <consortium name="The Broad Institute Genomics Platform"/>
            <consortium name="The Broad Institute Genome Sequencing Center for Infectious Disease"/>
            <person name="Wu L."/>
            <person name="Ma J."/>
        </authorList>
    </citation>
    <scope>NUCLEOTIDE SEQUENCE [LARGE SCALE GENOMIC DNA]</scope>
    <source>
        <strain evidence="2">CGMCC 1.13574</strain>
    </source>
</reference>
<feature type="non-terminal residue" evidence="1">
    <location>
        <position position="1"/>
    </location>
</feature>
<evidence type="ECO:0000313" key="2">
    <source>
        <dbReference type="Proteomes" id="UP001595892"/>
    </source>
</evidence>